<dbReference type="EMBL" id="KM017071">
    <property type="protein sequence ID" value="AJW29441.1"/>
    <property type="molecule type" value="Genomic_DNA"/>
</dbReference>
<dbReference type="PRINTS" id="PR00111">
    <property type="entry name" value="ABHYDROLASE"/>
</dbReference>
<evidence type="ECO:0000256" key="1">
    <source>
        <dbReference type="ARBA" id="ARBA00022801"/>
    </source>
</evidence>
<evidence type="ECO:0000313" key="3">
    <source>
        <dbReference type="EMBL" id="AJW29441.1"/>
    </source>
</evidence>
<dbReference type="GO" id="GO:0016787">
    <property type="term" value="F:hydrolase activity"/>
    <property type="evidence" value="ECO:0007669"/>
    <property type="project" value="UniProtKB-KW"/>
</dbReference>
<dbReference type="Gene3D" id="3.40.50.1820">
    <property type="entry name" value="alpha/beta hydrolase"/>
    <property type="match status" value="1"/>
</dbReference>
<evidence type="ECO:0000259" key="2">
    <source>
        <dbReference type="Pfam" id="PF00561"/>
    </source>
</evidence>
<dbReference type="InterPro" id="IPR050266">
    <property type="entry name" value="AB_hydrolase_sf"/>
</dbReference>
<accession>A0A0D4ZZS8</accession>
<dbReference type="SUPFAM" id="SSF53474">
    <property type="entry name" value="alpha/beta-Hydrolases"/>
    <property type="match status" value="1"/>
</dbReference>
<dbReference type="PANTHER" id="PTHR43798:SF31">
    <property type="entry name" value="AB HYDROLASE SUPERFAMILY PROTEIN YCLE"/>
    <property type="match status" value="1"/>
</dbReference>
<reference evidence="3" key="1">
    <citation type="submission" date="2014-06" db="EMBL/GenBank/DDBJ databases">
        <title>Molecular and ecological studies on carbamate pesticide degrading bacteria isolated from agricultural soils.</title>
        <authorList>
            <person name="Kim D.-U."/>
            <person name="Ka J.-O."/>
        </authorList>
    </citation>
    <scope>NUCLEOTIDE SEQUENCE</scope>
    <source>
        <strain evidence="3">JE1</strain>
        <plasmid evidence="3">pJE1</plasmid>
    </source>
</reference>
<dbReference type="AlphaFoldDB" id="A0A0D4ZZS8"/>
<geneLocation type="plasmid" evidence="3">
    <name>pJE1</name>
</geneLocation>
<name>A0A0D4ZZS8_9SPHN</name>
<feature type="domain" description="AB hydrolase-1" evidence="2">
    <location>
        <begin position="29"/>
        <end position="246"/>
    </location>
</feature>
<protein>
    <submittedName>
        <fullName evidence="3">Alpha/beta hydrolase fold</fullName>
    </submittedName>
</protein>
<keyword evidence="3" id="KW-0614">Plasmid</keyword>
<dbReference type="InterPro" id="IPR029058">
    <property type="entry name" value="AB_hydrolase_fold"/>
</dbReference>
<sequence>MTDAIKVRRGFVDLPHGQIHYREAGSGDPILALHASPGSSRQLVGLIRDLAGGARVIAPDTAGNGDSEALFNREPVIPELAEAVLRFLDVMKLEKVRLYGSHTGAAIAAELAILAPDRISRVVLDGVSWLTPEELDDILANYAFPFEPDQQGAYLTRLFQFCRDQYLFYPWYRRTRSARRDGGMGSAADLHAWALEVMKANETYHLNYRAAFKWDGRDRLPLLSVPALLMAAETDPLLDSTRELTDLVRDGRFAALPRSDAADFGERRKAAIEGFFAQAPAAA</sequence>
<organism evidence="3">
    <name type="scientific">Sphingomonas sp. JE1</name>
    <dbReference type="NCBI Taxonomy" id="1628059"/>
    <lineage>
        <taxon>Bacteria</taxon>
        <taxon>Pseudomonadati</taxon>
        <taxon>Pseudomonadota</taxon>
        <taxon>Alphaproteobacteria</taxon>
        <taxon>Sphingomonadales</taxon>
        <taxon>Sphingomonadaceae</taxon>
        <taxon>Sphingomonas</taxon>
    </lineage>
</organism>
<dbReference type="GO" id="GO:0016020">
    <property type="term" value="C:membrane"/>
    <property type="evidence" value="ECO:0007669"/>
    <property type="project" value="TreeGrafter"/>
</dbReference>
<dbReference type="InterPro" id="IPR000073">
    <property type="entry name" value="AB_hydrolase_1"/>
</dbReference>
<proteinExistence type="predicted"/>
<dbReference type="PANTHER" id="PTHR43798">
    <property type="entry name" value="MONOACYLGLYCEROL LIPASE"/>
    <property type="match status" value="1"/>
</dbReference>
<keyword evidence="1 3" id="KW-0378">Hydrolase</keyword>
<gene>
    <name evidence="3" type="ORF">pJE1_019</name>
</gene>
<dbReference type="RefSeq" id="WP_087573433.1">
    <property type="nucleotide sequence ID" value="NZ_KM017071.1"/>
</dbReference>
<dbReference type="PRINTS" id="PR00412">
    <property type="entry name" value="EPOXHYDRLASE"/>
</dbReference>
<dbReference type="InterPro" id="IPR000639">
    <property type="entry name" value="Epox_hydrolase-like"/>
</dbReference>
<dbReference type="Pfam" id="PF00561">
    <property type="entry name" value="Abhydrolase_1"/>
    <property type="match status" value="1"/>
</dbReference>